<dbReference type="PANTHER" id="PTHR12563">
    <property type="entry name" value="GLYCEROL-3-PHOSPHATE ACYLTRANSFERASE"/>
    <property type="match status" value="1"/>
</dbReference>
<dbReference type="GO" id="GO:0016746">
    <property type="term" value="F:acyltransferase activity"/>
    <property type="evidence" value="ECO:0007669"/>
    <property type="project" value="UniProtKB-KW"/>
</dbReference>
<dbReference type="InterPro" id="IPR022284">
    <property type="entry name" value="GPAT/DHAPAT"/>
</dbReference>
<keyword evidence="7" id="KW-0808">Transferase</keyword>
<proteinExistence type="predicted"/>
<dbReference type="InterPro" id="IPR002123">
    <property type="entry name" value="Plipid/glycerol_acylTrfase"/>
</dbReference>
<dbReference type="SUPFAM" id="SSF69593">
    <property type="entry name" value="Glycerol-3-phosphate (1)-acyltransferase"/>
    <property type="match status" value="1"/>
</dbReference>
<name>A0ABY8LFI3_9RHOB</name>
<dbReference type="SMART" id="SM00563">
    <property type="entry name" value="PlsC"/>
    <property type="match status" value="1"/>
</dbReference>
<evidence type="ECO:0000256" key="5">
    <source>
        <dbReference type="ARBA" id="ARBA00048427"/>
    </source>
</evidence>
<dbReference type="Pfam" id="PF01553">
    <property type="entry name" value="Acyltransferase"/>
    <property type="match status" value="1"/>
</dbReference>
<dbReference type="EC" id="2.3.1.15" evidence="3"/>
<evidence type="ECO:0000256" key="2">
    <source>
        <dbReference type="ARBA" id="ARBA00004765"/>
    </source>
</evidence>
<protein>
    <recommendedName>
        <fullName evidence="4">Glycerol-3-phosphate acyltransferase</fullName>
        <ecNumber evidence="3">2.3.1.15</ecNumber>
    </recommendedName>
</protein>
<accession>A0ABY8LFI3</accession>
<comment type="catalytic activity">
    <reaction evidence="5">
        <text>sn-glycerol 3-phosphate + an acyl-CoA = a 1-acyl-sn-glycero-3-phosphate + CoA</text>
        <dbReference type="Rhea" id="RHEA:15325"/>
        <dbReference type="ChEBI" id="CHEBI:57287"/>
        <dbReference type="ChEBI" id="CHEBI:57597"/>
        <dbReference type="ChEBI" id="CHEBI:57970"/>
        <dbReference type="ChEBI" id="CHEBI:58342"/>
        <dbReference type="EC" id="2.3.1.15"/>
    </reaction>
</comment>
<organism evidence="7 8">
    <name type="scientific">Jannaschia ovalis</name>
    <dbReference type="NCBI Taxonomy" id="3038773"/>
    <lineage>
        <taxon>Bacteria</taxon>
        <taxon>Pseudomonadati</taxon>
        <taxon>Pseudomonadota</taxon>
        <taxon>Alphaproteobacteria</taxon>
        <taxon>Rhodobacterales</taxon>
        <taxon>Roseobacteraceae</taxon>
        <taxon>Jannaschia</taxon>
    </lineage>
</organism>
<reference evidence="7 8" key="1">
    <citation type="submission" date="2023-04" db="EMBL/GenBank/DDBJ databases">
        <title>Jannaschia ovalis sp. nov., a marine bacterium isolated from sea tidal flat.</title>
        <authorList>
            <person name="Kwon D.Y."/>
            <person name="Kim J.-J."/>
        </authorList>
    </citation>
    <scope>NUCLEOTIDE SEQUENCE [LARGE SCALE GENOMIC DNA]</scope>
    <source>
        <strain evidence="7 8">GRR-S6-38</strain>
    </source>
</reference>
<evidence type="ECO:0000256" key="4">
    <source>
        <dbReference type="ARBA" id="ARBA00013432"/>
    </source>
</evidence>
<keyword evidence="7" id="KW-0012">Acyltransferase</keyword>
<sequence length="454" mass="51335">MFRTVELPIWALFLLLAFAAVTFASHFLFPSVRWFFRKRAERLVARLNTRLARPIEPFKLARRSDTINRLTHDPQVAQAVIDHARAEGIPDQVAFETARRYAREIVPGFSATLYFTVAMRLARWLSRSLYRVRVTGEDAALDGVEPSATVIYVLNHRSNMDYVLVTWLAARQTALAYAVGEWARRWPLAPLIRALGGYFVRRRDLNPLYRKVLARYIQIATQNGTTQAVFPEGRLSRDGALQAPKLGILSYVLADHDPEDARDVVFVPVALNYERVLEDRVLMAAGTEGTGVFRLRWWVVARYVWRHVQLRLTGRFTRFGYAAVAFGRPLSLRRFLWEGHADPAAALGAALLERIEEVLPVLPVALVCEALDAGLTSQAAIAAHVADRSAVLGAEGHPMHHEADDMAEVTHVALCMLEVRRALELDGDRVRPDPDWRDLFTFYANTLPVQKPRP</sequence>
<evidence type="ECO:0000256" key="1">
    <source>
        <dbReference type="ARBA" id="ARBA00004184"/>
    </source>
</evidence>
<keyword evidence="8" id="KW-1185">Reference proteome</keyword>
<comment type="pathway">
    <text evidence="2">Phospholipid metabolism; CDP-diacylglycerol biosynthesis; CDP-diacylglycerol from sn-glycerol 3-phosphate: step 1/3.</text>
</comment>
<feature type="domain" description="Phospholipid/glycerol acyltransferase" evidence="6">
    <location>
        <begin position="150"/>
        <end position="274"/>
    </location>
</feature>
<dbReference type="RefSeq" id="WP_279967109.1">
    <property type="nucleotide sequence ID" value="NZ_CP122537.1"/>
</dbReference>
<dbReference type="Pfam" id="PF19277">
    <property type="entry name" value="GPAT_C"/>
    <property type="match status" value="1"/>
</dbReference>
<evidence type="ECO:0000313" key="7">
    <source>
        <dbReference type="EMBL" id="WGH80065.1"/>
    </source>
</evidence>
<evidence type="ECO:0000256" key="3">
    <source>
        <dbReference type="ARBA" id="ARBA00013113"/>
    </source>
</evidence>
<dbReference type="EMBL" id="CP122537">
    <property type="protein sequence ID" value="WGH80065.1"/>
    <property type="molecule type" value="Genomic_DNA"/>
</dbReference>
<gene>
    <name evidence="7" type="ORF">P8627_07325</name>
</gene>
<dbReference type="Proteomes" id="UP001243420">
    <property type="component" value="Chromosome"/>
</dbReference>
<dbReference type="PANTHER" id="PTHR12563:SF17">
    <property type="entry name" value="DIHYDROXYACETONE PHOSPHATE ACYLTRANSFERASE"/>
    <property type="match status" value="1"/>
</dbReference>
<evidence type="ECO:0000313" key="8">
    <source>
        <dbReference type="Proteomes" id="UP001243420"/>
    </source>
</evidence>
<evidence type="ECO:0000259" key="6">
    <source>
        <dbReference type="SMART" id="SM00563"/>
    </source>
</evidence>
<comment type="subcellular location">
    <subcellularLocation>
        <location evidence="1">Endomembrane system</location>
        <topology evidence="1">Peripheral membrane protein</topology>
    </subcellularLocation>
</comment>
<dbReference type="InterPro" id="IPR045520">
    <property type="entry name" value="GPAT/DHAPAT_C"/>
</dbReference>